<keyword evidence="1" id="KW-0732">Signal</keyword>
<evidence type="ECO:0000313" key="2">
    <source>
        <dbReference type="EMBL" id="NKY16104.1"/>
    </source>
</evidence>
<reference evidence="2 3" key="1">
    <citation type="submission" date="2020-04" db="EMBL/GenBank/DDBJ databases">
        <title>MicrobeNet Type strains.</title>
        <authorList>
            <person name="Nicholson A.C."/>
        </authorList>
    </citation>
    <scope>NUCLEOTIDE SEQUENCE [LARGE SCALE GENOMIC DNA]</scope>
    <source>
        <strain evidence="2 3">DSM 40738</strain>
    </source>
</reference>
<dbReference type="Proteomes" id="UP000570003">
    <property type="component" value="Unassembled WGS sequence"/>
</dbReference>
<accession>A0AA44IET5</accession>
<dbReference type="AlphaFoldDB" id="A0AA44IET5"/>
<keyword evidence="2" id="KW-0067">ATP-binding</keyword>
<evidence type="ECO:0000313" key="3">
    <source>
        <dbReference type="Proteomes" id="UP000570003"/>
    </source>
</evidence>
<proteinExistence type="predicted"/>
<sequence length="105" mass="9768">MQQSAAKALGVVVFGAALAVSAAGSASAFTDLPTGEVVETATESVPVAQAASELSGGAGETATRAGDTLAEAAPAAPAAPADTSLDPVAKLLGGLPLGGLLPGLG</sequence>
<organism evidence="2 3">
    <name type="scientific">Streptomyces somaliensis (strain ATCC 33201 / DSM 40738 / JCM 12659 / KCTC 9044 / NCTC 11332 / NRRL B-12077 / IP 733)</name>
    <dbReference type="NCBI Taxonomy" id="1134445"/>
    <lineage>
        <taxon>Bacteria</taxon>
        <taxon>Bacillati</taxon>
        <taxon>Actinomycetota</taxon>
        <taxon>Actinomycetes</taxon>
        <taxon>Kitasatosporales</taxon>
        <taxon>Streptomycetaceae</taxon>
        <taxon>Streptomyces</taxon>
    </lineage>
</organism>
<keyword evidence="3" id="KW-1185">Reference proteome</keyword>
<feature type="chain" id="PRO_5041329464" evidence="1">
    <location>
        <begin position="23"/>
        <end position="105"/>
    </location>
</feature>
<evidence type="ECO:0000256" key="1">
    <source>
        <dbReference type="SAM" id="SignalP"/>
    </source>
</evidence>
<dbReference type="RefSeq" id="WP_168440344.1">
    <property type="nucleotide sequence ID" value="NZ_JAAXOU010000280.1"/>
</dbReference>
<dbReference type="EMBL" id="JAAXOU010000280">
    <property type="protein sequence ID" value="NKY16104.1"/>
    <property type="molecule type" value="Genomic_DNA"/>
</dbReference>
<feature type="signal peptide" evidence="1">
    <location>
        <begin position="1"/>
        <end position="22"/>
    </location>
</feature>
<protein>
    <submittedName>
        <fullName evidence="2">ATP-binding protein</fullName>
    </submittedName>
</protein>
<keyword evidence="2" id="KW-0547">Nucleotide-binding</keyword>
<gene>
    <name evidence="2" type="ORF">HGA06_18800</name>
</gene>
<dbReference type="GO" id="GO:0005524">
    <property type="term" value="F:ATP binding"/>
    <property type="evidence" value="ECO:0007669"/>
    <property type="project" value="UniProtKB-KW"/>
</dbReference>
<name>A0AA44IET5_STRE0</name>
<comment type="caution">
    <text evidence="2">The sequence shown here is derived from an EMBL/GenBank/DDBJ whole genome shotgun (WGS) entry which is preliminary data.</text>
</comment>